<evidence type="ECO:0000256" key="3">
    <source>
        <dbReference type="ARBA" id="ARBA00023002"/>
    </source>
</evidence>
<dbReference type="InterPro" id="IPR001128">
    <property type="entry name" value="Cyt_P450"/>
</dbReference>
<keyword evidence="4 5" id="KW-0408">Iron</keyword>
<dbReference type="EMBL" id="BAABUK010000002">
    <property type="protein sequence ID" value="GAA5807112.1"/>
    <property type="molecule type" value="Genomic_DNA"/>
</dbReference>
<sequence length="512" mass="59422">MSIDAGFISIAAAVAVSFAAFLFYKYPDSGFLDPPRKSIPYKKGLPILGNLVEIIANIDRYYEYVCDIFEELDTSTFRFTQPLLPSLTNTVDPKNVEYILKTNFENYEKGPYFNKLMYDLVGDGIFGTDGDVWRVQRKVASRIFHVKNFRDKFTRVFLDQINIASEHVFDKAAEENQVIDFHDIMFRFTMDSFAQLGFSVQLNSLISRADFADSFDALQMHAFKRFMIPFIDTIERIKHYTHYWTERKSIQQHVSTVNSFAYGIIQERRKKDLLHHDEDSDSDLLYRFMTCKNVDGNLLSDTDLRDTILNFIIAGRDTTALALSWTFYNLLMYPEIEERVLQEVQQYVTDDVESDSVRLYEVVQKMTYTHAVFYEVLRLYPSVPGEQKEALNDDVWPDGTQIRKGDQISWQPFVQGRITGIWGADAKEFKPQRWISDEGSLIRVSPYQWTAFNAGPRVCLGQNLAILEAIIAISLMIKRYKFKRVEGHQVIILNLITLSMKDGMKITVEKRQ</sequence>
<reference evidence="7 8" key="1">
    <citation type="submission" date="2024-04" db="EMBL/GenBank/DDBJ databases">
        <title>genome sequences of Mucor flavus KT1a and Helicostylum pulchrum KT1b strains isolated from the surface of a dry-aged beef.</title>
        <authorList>
            <person name="Toyotome T."/>
            <person name="Hosono M."/>
            <person name="Torimaru M."/>
            <person name="Fukuda K."/>
            <person name="Mikami N."/>
        </authorList>
    </citation>
    <scope>NUCLEOTIDE SEQUENCE [LARGE SCALE GENOMIC DNA]</scope>
    <source>
        <strain evidence="7 8">KT1a</strain>
    </source>
</reference>
<dbReference type="InterPro" id="IPR017972">
    <property type="entry name" value="Cyt_P450_CS"/>
</dbReference>
<keyword evidence="6" id="KW-1133">Transmembrane helix</keyword>
<evidence type="ECO:0000256" key="1">
    <source>
        <dbReference type="ARBA" id="ARBA00010617"/>
    </source>
</evidence>
<dbReference type="Gene3D" id="1.10.630.10">
    <property type="entry name" value="Cytochrome P450"/>
    <property type="match status" value="1"/>
</dbReference>
<keyword evidence="6" id="KW-0472">Membrane</keyword>
<feature type="transmembrane region" description="Helical" evidence="6">
    <location>
        <begin position="7"/>
        <end position="26"/>
    </location>
</feature>
<accession>A0ABP9YJT5</accession>
<dbReference type="PRINTS" id="PR00385">
    <property type="entry name" value="P450"/>
</dbReference>
<keyword evidence="6" id="KW-0812">Transmembrane</keyword>
<evidence type="ECO:0000313" key="8">
    <source>
        <dbReference type="Proteomes" id="UP001473302"/>
    </source>
</evidence>
<dbReference type="PRINTS" id="PR00463">
    <property type="entry name" value="EP450I"/>
</dbReference>
<comment type="caution">
    <text evidence="7">The sequence shown here is derived from an EMBL/GenBank/DDBJ whole genome shotgun (WGS) entry which is preliminary data.</text>
</comment>
<evidence type="ECO:0008006" key="9">
    <source>
        <dbReference type="Google" id="ProtNLM"/>
    </source>
</evidence>
<dbReference type="Pfam" id="PF00067">
    <property type="entry name" value="p450"/>
    <property type="match status" value="1"/>
</dbReference>
<organism evidence="7 8">
    <name type="scientific">Mucor flavus</name>
    <dbReference type="NCBI Taxonomy" id="439312"/>
    <lineage>
        <taxon>Eukaryota</taxon>
        <taxon>Fungi</taxon>
        <taxon>Fungi incertae sedis</taxon>
        <taxon>Mucoromycota</taxon>
        <taxon>Mucoromycotina</taxon>
        <taxon>Mucoromycetes</taxon>
        <taxon>Mucorales</taxon>
        <taxon>Mucorineae</taxon>
        <taxon>Mucoraceae</taxon>
        <taxon>Mucor</taxon>
    </lineage>
</organism>
<dbReference type="InterPro" id="IPR002401">
    <property type="entry name" value="Cyt_P450_E_grp-I"/>
</dbReference>
<evidence type="ECO:0000256" key="2">
    <source>
        <dbReference type="ARBA" id="ARBA00022723"/>
    </source>
</evidence>
<evidence type="ECO:0000256" key="6">
    <source>
        <dbReference type="SAM" id="Phobius"/>
    </source>
</evidence>
<gene>
    <name evidence="7" type="ORF">MFLAVUS_000463</name>
</gene>
<dbReference type="SUPFAM" id="SSF48264">
    <property type="entry name" value="Cytochrome P450"/>
    <property type="match status" value="1"/>
</dbReference>
<keyword evidence="8" id="KW-1185">Reference proteome</keyword>
<keyword evidence="3 5" id="KW-0560">Oxidoreductase</keyword>
<dbReference type="InterPro" id="IPR036396">
    <property type="entry name" value="Cyt_P450_sf"/>
</dbReference>
<dbReference type="PANTHER" id="PTHR24296">
    <property type="entry name" value="CYTOCHROME P450"/>
    <property type="match status" value="1"/>
</dbReference>
<protein>
    <recommendedName>
        <fullName evidence="9">Cytochrome P450</fullName>
    </recommendedName>
</protein>
<proteinExistence type="inferred from homology"/>
<dbReference type="Proteomes" id="UP001473302">
    <property type="component" value="Unassembled WGS sequence"/>
</dbReference>
<keyword evidence="5" id="KW-0349">Heme</keyword>
<name>A0ABP9YJT5_9FUNG</name>
<evidence type="ECO:0000313" key="7">
    <source>
        <dbReference type="EMBL" id="GAA5807112.1"/>
    </source>
</evidence>
<dbReference type="PROSITE" id="PS00086">
    <property type="entry name" value="CYTOCHROME_P450"/>
    <property type="match status" value="1"/>
</dbReference>
<evidence type="ECO:0000256" key="5">
    <source>
        <dbReference type="RuleBase" id="RU000461"/>
    </source>
</evidence>
<evidence type="ECO:0000256" key="4">
    <source>
        <dbReference type="ARBA" id="ARBA00023004"/>
    </source>
</evidence>
<comment type="similarity">
    <text evidence="1 5">Belongs to the cytochrome P450 family.</text>
</comment>
<keyword evidence="2 5" id="KW-0479">Metal-binding</keyword>
<keyword evidence="5" id="KW-0503">Monooxygenase</keyword>